<evidence type="ECO:0000313" key="3">
    <source>
        <dbReference type="Proteomes" id="UP000824164"/>
    </source>
</evidence>
<feature type="signal peptide" evidence="1">
    <location>
        <begin position="1"/>
        <end position="24"/>
    </location>
</feature>
<organism evidence="2 3">
    <name type="scientific">Candidatus Onthocola gallistercoris</name>
    <dbReference type="NCBI Taxonomy" id="2840876"/>
    <lineage>
        <taxon>Bacteria</taxon>
        <taxon>Bacillati</taxon>
        <taxon>Bacillota</taxon>
        <taxon>Bacilli</taxon>
        <taxon>Candidatus Onthocola</taxon>
    </lineage>
</organism>
<dbReference type="EMBL" id="DVLT01000032">
    <property type="protein sequence ID" value="HIU02493.1"/>
    <property type="molecule type" value="Genomic_DNA"/>
</dbReference>
<proteinExistence type="predicted"/>
<evidence type="ECO:0000313" key="2">
    <source>
        <dbReference type="EMBL" id="HIU02493.1"/>
    </source>
</evidence>
<dbReference type="AlphaFoldDB" id="A0A9D1KWL1"/>
<keyword evidence="1" id="KW-0732">Signal</keyword>
<name>A0A9D1KWL1_9FIRM</name>
<sequence length="137" mass="15002">MEVGRMIYSTFLLTCAAIMGFLAAGDSCHSDGKSSDGHAIDAGNEKKNRFPFLTKESRIGSDLSQGEIVIPQGVMEEATAHPEAVVVVFLDEMKEIIPYEKKDITYELAEDGWYGFFALDANKKMTEISGMALAQRG</sequence>
<accession>A0A9D1KWL1</accession>
<protein>
    <submittedName>
        <fullName evidence="2">Uncharacterized protein</fullName>
    </submittedName>
</protein>
<comment type="caution">
    <text evidence="2">The sequence shown here is derived from an EMBL/GenBank/DDBJ whole genome shotgun (WGS) entry which is preliminary data.</text>
</comment>
<reference evidence="2" key="1">
    <citation type="submission" date="2020-10" db="EMBL/GenBank/DDBJ databases">
        <authorList>
            <person name="Gilroy R."/>
        </authorList>
    </citation>
    <scope>NUCLEOTIDE SEQUENCE</scope>
    <source>
        <strain evidence="2">CHK187-14744</strain>
    </source>
</reference>
<feature type="chain" id="PRO_5039205559" evidence="1">
    <location>
        <begin position="25"/>
        <end position="137"/>
    </location>
</feature>
<evidence type="ECO:0000256" key="1">
    <source>
        <dbReference type="SAM" id="SignalP"/>
    </source>
</evidence>
<reference evidence="2" key="2">
    <citation type="journal article" date="2021" name="PeerJ">
        <title>Extensive microbial diversity within the chicken gut microbiome revealed by metagenomics and culture.</title>
        <authorList>
            <person name="Gilroy R."/>
            <person name="Ravi A."/>
            <person name="Getino M."/>
            <person name="Pursley I."/>
            <person name="Horton D.L."/>
            <person name="Alikhan N.F."/>
            <person name="Baker D."/>
            <person name="Gharbi K."/>
            <person name="Hall N."/>
            <person name="Watson M."/>
            <person name="Adriaenssens E.M."/>
            <person name="Foster-Nyarko E."/>
            <person name="Jarju S."/>
            <person name="Secka A."/>
            <person name="Antonio M."/>
            <person name="Oren A."/>
            <person name="Chaudhuri R.R."/>
            <person name="La Ragione R."/>
            <person name="Hildebrand F."/>
            <person name="Pallen M.J."/>
        </authorList>
    </citation>
    <scope>NUCLEOTIDE SEQUENCE</scope>
    <source>
        <strain evidence="2">CHK187-14744</strain>
    </source>
</reference>
<dbReference type="Proteomes" id="UP000824164">
    <property type="component" value="Unassembled WGS sequence"/>
</dbReference>
<gene>
    <name evidence="2" type="ORF">IAB63_04495</name>
</gene>